<dbReference type="AlphaFoldDB" id="A0A1M4EIV6"/>
<reference evidence="1" key="1">
    <citation type="submission" date="2016-04" db="EMBL/GenBank/DDBJ databases">
        <authorList>
            <person name="Evans L.H."/>
            <person name="Alamgir A."/>
            <person name="Owens N."/>
            <person name="Weber N.D."/>
            <person name="Virtaneva K."/>
            <person name="Barbian K."/>
            <person name="Babar A."/>
            <person name="Rosenke K."/>
        </authorList>
    </citation>
    <scope>NUCLEOTIDE SEQUENCE</scope>
    <source>
        <strain evidence="1">Nono1</strain>
    </source>
</reference>
<gene>
    <name evidence="1" type="ORF">BN4615_P8268</name>
</gene>
<dbReference type="EMBL" id="LT559118">
    <property type="protein sequence ID" value="SBO98752.1"/>
    <property type="molecule type" value="Genomic_DNA"/>
</dbReference>
<name>A0A1M4EIV6_9ACTN</name>
<sequence length="103" mass="11418">MRRAEEFGAFGPATRTVMVMHRTPDLVEATLRAGRTTFAAAASERVQIWAAQTPSPWAGAVALRCNALGASDEDAERYYEQALHLHQRGGRPFERARTELLYG</sequence>
<accession>A0A1M4EIV6</accession>
<evidence type="ECO:0000313" key="1">
    <source>
        <dbReference type="EMBL" id="SBO98752.1"/>
    </source>
</evidence>
<dbReference type="RefSeq" id="WP_225267495.1">
    <property type="nucleotide sequence ID" value="NZ_CP084058.1"/>
</dbReference>
<organism evidence="1">
    <name type="scientific">Nonomuraea gerenzanensis</name>
    <dbReference type="NCBI Taxonomy" id="93944"/>
    <lineage>
        <taxon>Bacteria</taxon>
        <taxon>Bacillati</taxon>
        <taxon>Actinomycetota</taxon>
        <taxon>Actinomycetes</taxon>
        <taxon>Streptosporangiales</taxon>
        <taxon>Streptosporangiaceae</taxon>
        <taxon>Nonomuraea</taxon>
    </lineage>
</organism>
<protein>
    <submittedName>
        <fullName evidence="1">Putative transcriptional regulator</fullName>
    </submittedName>
</protein>
<proteinExistence type="predicted"/>